<reference evidence="1 2" key="2">
    <citation type="submission" date="2018-11" db="EMBL/GenBank/DDBJ databases">
        <authorList>
            <consortium name="Pathogen Informatics"/>
        </authorList>
    </citation>
    <scope>NUCLEOTIDE SEQUENCE [LARGE SCALE GENOMIC DNA]</scope>
</reference>
<name>A0A183HEQ5_9BILA</name>
<dbReference type="WBParaSite" id="OFLC_0000596601-mRNA-1">
    <property type="protein sequence ID" value="OFLC_0000596601-mRNA-1"/>
    <property type="gene ID" value="OFLC_0000596601"/>
</dbReference>
<organism evidence="3">
    <name type="scientific">Onchocerca flexuosa</name>
    <dbReference type="NCBI Taxonomy" id="387005"/>
    <lineage>
        <taxon>Eukaryota</taxon>
        <taxon>Metazoa</taxon>
        <taxon>Ecdysozoa</taxon>
        <taxon>Nematoda</taxon>
        <taxon>Chromadorea</taxon>
        <taxon>Rhabditida</taxon>
        <taxon>Spirurina</taxon>
        <taxon>Spiruromorpha</taxon>
        <taxon>Filarioidea</taxon>
        <taxon>Onchocercidae</taxon>
        <taxon>Onchocerca</taxon>
    </lineage>
</organism>
<reference evidence="3" key="1">
    <citation type="submission" date="2016-06" db="UniProtKB">
        <authorList>
            <consortium name="WormBaseParasite"/>
        </authorList>
    </citation>
    <scope>IDENTIFICATION</scope>
</reference>
<protein>
    <submittedName>
        <fullName evidence="1 3">Uncharacterized protein</fullName>
    </submittedName>
</protein>
<evidence type="ECO:0000313" key="1">
    <source>
        <dbReference type="EMBL" id="VDO44955.1"/>
    </source>
</evidence>
<gene>
    <name evidence="1" type="ORF">OFLC_LOCUS5966</name>
</gene>
<keyword evidence="2" id="KW-1185">Reference proteome</keyword>
<evidence type="ECO:0000313" key="3">
    <source>
        <dbReference type="WBParaSite" id="OFLC_0000596601-mRNA-1"/>
    </source>
</evidence>
<dbReference type="AlphaFoldDB" id="A0A183HEQ5"/>
<dbReference type="EMBL" id="UZAJ01005419">
    <property type="protein sequence ID" value="VDO44955.1"/>
    <property type="molecule type" value="Genomic_DNA"/>
</dbReference>
<dbReference type="Proteomes" id="UP000267606">
    <property type="component" value="Unassembled WGS sequence"/>
</dbReference>
<proteinExistence type="predicted"/>
<accession>A0A183HEQ5</accession>
<evidence type="ECO:0000313" key="2">
    <source>
        <dbReference type="Proteomes" id="UP000267606"/>
    </source>
</evidence>
<sequence length="43" mass="5037">MNIDSRQQPLDLMWKRYSTRISSSQCGMLVVCRNYVVFGNIIL</sequence>